<dbReference type="RefSeq" id="WP_217642682.1">
    <property type="nucleotide sequence ID" value="NZ_FOYS01000001.1"/>
</dbReference>
<dbReference type="OrthoDB" id="306439at2157"/>
<dbReference type="EMBL" id="FOYS01000001">
    <property type="protein sequence ID" value="SFR33381.1"/>
    <property type="molecule type" value="Genomic_DNA"/>
</dbReference>
<feature type="region of interest" description="Disordered" evidence="1">
    <location>
        <begin position="40"/>
        <end position="66"/>
    </location>
</feature>
<sequence>MALRLLERLRALFATERSGDSVWDAIPRWQYDGRHVESGGLTRSEQEDALADVQRQAEARERRNSR</sequence>
<dbReference type="Proteomes" id="UP000243250">
    <property type="component" value="Unassembled WGS sequence"/>
</dbReference>
<organism evidence="2 3">
    <name type="scientific">Halogeometricum limi</name>
    <dbReference type="NCBI Taxonomy" id="555875"/>
    <lineage>
        <taxon>Archaea</taxon>
        <taxon>Methanobacteriati</taxon>
        <taxon>Methanobacteriota</taxon>
        <taxon>Stenosarchaea group</taxon>
        <taxon>Halobacteria</taxon>
        <taxon>Halobacteriales</taxon>
        <taxon>Haloferacaceae</taxon>
        <taxon>Halogeometricum</taxon>
    </lineage>
</organism>
<dbReference type="AlphaFoldDB" id="A0A1I6FTX5"/>
<protein>
    <submittedName>
        <fullName evidence="2">Uncharacterized protein</fullName>
    </submittedName>
</protein>
<dbReference type="STRING" id="555875.SAMN04488124_0292"/>
<accession>A0A1I6FTX5</accession>
<evidence type="ECO:0000313" key="2">
    <source>
        <dbReference type="EMBL" id="SFR33381.1"/>
    </source>
</evidence>
<evidence type="ECO:0000256" key="1">
    <source>
        <dbReference type="SAM" id="MobiDB-lite"/>
    </source>
</evidence>
<name>A0A1I6FTX5_9EURY</name>
<proteinExistence type="predicted"/>
<feature type="compositionally biased region" description="Basic and acidic residues" evidence="1">
    <location>
        <begin position="55"/>
        <end position="66"/>
    </location>
</feature>
<gene>
    <name evidence="2" type="ORF">SAMN04488124_0292</name>
</gene>
<keyword evidence="3" id="KW-1185">Reference proteome</keyword>
<evidence type="ECO:0000313" key="3">
    <source>
        <dbReference type="Proteomes" id="UP000243250"/>
    </source>
</evidence>
<reference evidence="3" key="1">
    <citation type="submission" date="2016-10" db="EMBL/GenBank/DDBJ databases">
        <authorList>
            <person name="Varghese N."/>
            <person name="Submissions S."/>
        </authorList>
    </citation>
    <scope>NUCLEOTIDE SEQUENCE [LARGE SCALE GENOMIC DNA]</scope>
    <source>
        <strain evidence="3">CGMCC 1.8711</strain>
    </source>
</reference>